<dbReference type="SUPFAM" id="SSF51556">
    <property type="entry name" value="Metallo-dependent hydrolases"/>
    <property type="match status" value="1"/>
</dbReference>
<sequence>MGIERREFIKKAGVFSAAGFLPTKILSFEEGLSAEGPVKMTNFVIKNVQVLSMDADIGDFERASVVVENGIIKSVSEDEADFPNTEIIDGEGAILLPGLIDNHWHLWTSLLRSMAGDSKNEGYFPMTARYSKLYSPQDMKLAAKYAAAEALNAGITCLNDFNHNARTPEYVLASFDAFSEAGMRGHVAYGPYRDLSCDTPTDFEGIKKVLEIIEGDKKYKNISLGLGARSVNSQFLKEDWSRARELDLPITIHASSTEDQKGQISKLANIGLLGNDVNIIHANFITNEEISAVKESGASITMTPYSEMRIGYGFPQVNRLMQSGINLGVGVDTTALSGNADLFSILKLLLNIRNAQAKDEFATDPKEVLKMATINAAKILGIENETGSVTPGKNADLIMLRKDDLNFSASTQPYHLVVEASQPANVEFVSVGGKILKKNGKLLSVDGKELVKKAKDTLKRMTEQV</sequence>
<evidence type="ECO:0000313" key="2">
    <source>
        <dbReference type="EMBL" id="MDT0649869.1"/>
    </source>
</evidence>
<feature type="domain" description="Amidohydrolase-related" evidence="1">
    <location>
        <begin position="94"/>
        <end position="435"/>
    </location>
</feature>
<evidence type="ECO:0000313" key="3">
    <source>
        <dbReference type="Proteomes" id="UP001248819"/>
    </source>
</evidence>
<proteinExistence type="predicted"/>
<organism evidence="2 3">
    <name type="scientific">Autumnicola edwardsiae</name>
    <dbReference type="NCBI Taxonomy" id="3075594"/>
    <lineage>
        <taxon>Bacteria</taxon>
        <taxon>Pseudomonadati</taxon>
        <taxon>Bacteroidota</taxon>
        <taxon>Flavobacteriia</taxon>
        <taxon>Flavobacteriales</taxon>
        <taxon>Flavobacteriaceae</taxon>
        <taxon>Autumnicola</taxon>
    </lineage>
</organism>
<dbReference type="EMBL" id="JAVRHP010000026">
    <property type="protein sequence ID" value="MDT0649869.1"/>
    <property type="molecule type" value="Genomic_DNA"/>
</dbReference>
<dbReference type="PANTHER" id="PTHR43794">
    <property type="entry name" value="AMINOHYDROLASE SSNA-RELATED"/>
    <property type="match status" value="1"/>
</dbReference>
<dbReference type="Pfam" id="PF01979">
    <property type="entry name" value="Amidohydro_1"/>
    <property type="match status" value="1"/>
</dbReference>
<keyword evidence="3" id="KW-1185">Reference proteome</keyword>
<dbReference type="SUPFAM" id="SSF51338">
    <property type="entry name" value="Composite domain of metallo-dependent hydrolases"/>
    <property type="match status" value="1"/>
</dbReference>
<dbReference type="Gene3D" id="2.30.40.10">
    <property type="entry name" value="Urease, subunit C, domain 1"/>
    <property type="match status" value="1"/>
</dbReference>
<gene>
    <name evidence="2" type="ORF">RM529_06920</name>
</gene>
<name>A0ABU3CU32_9FLAO</name>
<dbReference type="InterPro" id="IPR050287">
    <property type="entry name" value="MTA/SAH_deaminase"/>
</dbReference>
<dbReference type="Proteomes" id="UP001248819">
    <property type="component" value="Unassembled WGS sequence"/>
</dbReference>
<dbReference type="Gene3D" id="3.20.20.140">
    <property type="entry name" value="Metal-dependent hydrolases"/>
    <property type="match status" value="1"/>
</dbReference>
<dbReference type="PANTHER" id="PTHR43794:SF5">
    <property type="entry name" value="CHLOROHYDROLASE FAMILY PROTEIN"/>
    <property type="match status" value="1"/>
</dbReference>
<dbReference type="InterPro" id="IPR011059">
    <property type="entry name" value="Metal-dep_hydrolase_composite"/>
</dbReference>
<protein>
    <submittedName>
        <fullName evidence="2">Amidohydrolase family protein</fullName>
    </submittedName>
</protein>
<dbReference type="RefSeq" id="WP_311484027.1">
    <property type="nucleotide sequence ID" value="NZ_JAVRHP010000026.1"/>
</dbReference>
<dbReference type="InterPro" id="IPR006680">
    <property type="entry name" value="Amidohydro-rel"/>
</dbReference>
<evidence type="ECO:0000259" key="1">
    <source>
        <dbReference type="Pfam" id="PF01979"/>
    </source>
</evidence>
<accession>A0ABU3CU32</accession>
<reference evidence="2 3" key="1">
    <citation type="submission" date="2023-09" db="EMBL/GenBank/DDBJ databases">
        <authorList>
            <person name="Rey-Velasco X."/>
        </authorList>
    </citation>
    <scope>NUCLEOTIDE SEQUENCE [LARGE SCALE GENOMIC DNA]</scope>
    <source>
        <strain evidence="2 3">F297</strain>
    </source>
</reference>
<comment type="caution">
    <text evidence="2">The sequence shown here is derived from an EMBL/GenBank/DDBJ whole genome shotgun (WGS) entry which is preliminary data.</text>
</comment>
<dbReference type="InterPro" id="IPR032466">
    <property type="entry name" value="Metal_Hydrolase"/>
</dbReference>